<gene>
    <name evidence="3" type="ORF">ACELLULO517_24175</name>
</gene>
<evidence type="ECO:0000259" key="2">
    <source>
        <dbReference type="Pfam" id="PF00535"/>
    </source>
</evidence>
<keyword evidence="4" id="KW-1185">Reference proteome</keyword>
<dbReference type="Gene3D" id="3.40.50.2000">
    <property type="entry name" value="Glycogen Phosphorylase B"/>
    <property type="match status" value="1"/>
</dbReference>
<evidence type="ECO:0000313" key="3">
    <source>
        <dbReference type="EMBL" id="MCB8883367.1"/>
    </source>
</evidence>
<dbReference type="Gene3D" id="3.90.550.10">
    <property type="entry name" value="Spore Coat Polysaccharide Biosynthesis Protein SpsA, Chain A"/>
    <property type="match status" value="2"/>
</dbReference>
<dbReference type="InterPro" id="IPR001173">
    <property type="entry name" value="Glyco_trans_2-like"/>
</dbReference>
<dbReference type="InterPro" id="IPR029044">
    <property type="entry name" value="Nucleotide-diphossugar_trans"/>
</dbReference>
<evidence type="ECO:0000313" key="4">
    <source>
        <dbReference type="Proteomes" id="UP000721844"/>
    </source>
</evidence>
<organism evidence="3 4">
    <name type="scientific">Acidisoma cellulosilyticum</name>
    <dbReference type="NCBI Taxonomy" id="2802395"/>
    <lineage>
        <taxon>Bacteria</taxon>
        <taxon>Pseudomonadati</taxon>
        <taxon>Pseudomonadota</taxon>
        <taxon>Alphaproteobacteria</taxon>
        <taxon>Acetobacterales</taxon>
        <taxon>Acidocellaceae</taxon>
        <taxon>Acidisoma</taxon>
    </lineage>
</organism>
<protein>
    <submittedName>
        <fullName evidence="3">Glycosyltransferase</fullName>
    </submittedName>
</protein>
<proteinExistence type="predicted"/>
<dbReference type="GO" id="GO:0016757">
    <property type="term" value="F:glycosyltransferase activity"/>
    <property type="evidence" value="ECO:0007669"/>
    <property type="project" value="UniProtKB-KW"/>
</dbReference>
<dbReference type="Pfam" id="PF13641">
    <property type="entry name" value="Glyco_tranf_2_3"/>
    <property type="match status" value="1"/>
</dbReference>
<accession>A0A964E6C9</accession>
<evidence type="ECO:0000259" key="1">
    <source>
        <dbReference type="Pfam" id="PF00534"/>
    </source>
</evidence>
<reference evidence="3 4" key="1">
    <citation type="journal article" date="2021" name="Microorganisms">
        <title>Acidisoma silvae sp. nov. and Acidisomacellulosilytica sp. nov., Two Acidophilic Bacteria Isolated from Decaying Wood, Hydrolyzing Cellulose and Producing Poly-3-hydroxybutyrate.</title>
        <authorList>
            <person name="Mieszkin S."/>
            <person name="Pouder E."/>
            <person name="Uroz S."/>
            <person name="Simon-Colin C."/>
            <person name="Alain K."/>
        </authorList>
    </citation>
    <scope>NUCLEOTIDE SEQUENCE [LARGE SCALE GENOMIC DNA]</scope>
    <source>
        <strain evidence="3 4">HW T5.17</strain>
    </source>
</reference>
<dbReference type="PANTHER" id="PTHR43179">
    <property type="entry name" value="RHAMNOSYLTRANSFERASE WBBL"/>
    <property type="match status" value="1"/>
</dbReference>
<dbReference type="Pfam" id="PF00535">
    <property type="entry name" value="Glycos_transf_2"/>
    <property type="match status" value="1"/>
</dbReference>
<feature type="domain" description="Glycosyl transferase family 1" evidence="1">
    <location>
        <begin position="660"/>
        <end position="709"/>
    </location>
</feature>
<name>A0A964E6C9_9PROT</name>
<comment type="caution">
    <text evidence="3">The sequence shown here is derived from an EMBL/GenBank/DDBJ whole genome shotgun (WGS) entry which is preliminary data.</text>
</comment>
<dbReference type="Proteomes" id="UP000721844">
    <property type="component" value="Unassembled WGS sequence"/>
</dbReference>
<dbReference type="RefSeq" id="WP_227310025.1">
    <property type="nucleotide sequence ID" value="NZ_JAESVA010000013.1"/>
</dbReference>
<dbReference type="SUPFAM" id="SSF53756">
    <property type="entry name" value="UDP-Glycosyltransferase/glycogen phosphorylase"/>
    <property type="match status" value="1"/>
</dbReference>
<sequence length="1393" mass="153736">MDLDTTSGQNDAVTFEDEPGQLEFLDFLRQVFDPEYYLFRYPDLDQGIKRDLTAEGRHIVRMFAGPDSPGIDLIEHFIAHGLQEGRTPSILFDVSYLHLCLSKYGHGKVAPGEVLRVFAALPDCERFVPNAWFSAWAFRKLYGRSEPALLDMTDYETFAFYAERCSYAALSPNGVFNEESYRLRYPDVAAAVGRAQFRSALMHFGSHGQGDGRLNLPGTTERCYPGTGQSEFEFLFSGRSANGSVVWWLDEGFYLGIYPDVHDLVRRSIVKSALEHYLVVGAREGRLPSPWMLRLLPDRDDPELWMYFAGLGSPECQLGRGSITLKDASAIVQLLSAQPWAGAPSQICEALWPFVAQPAIDGTVAVPEYLAANVDVAIALKAAPADEVARHWREHGAQEHRPSPGSNMFGKRAVTFENVLHWKSGVNYFGPIASANGLGASARGFATALRAAGIPIAEYDTSWLIDGERPAPIFSSDELPYSINLLCINADQVALFALRYGVEVFQGRANAGVWVWELPAPPPEWRSILSGFDLVILPSQFCRDSFALSTDLPLAVIPYVVDEDALVAASRKPTRHPALAQVAAAKSAGKRIVLFIMDASSYTARKGVDVFRTLAARVEAARPGEFLFVLKSHSTDRFEATNDGSGQGIFEIKALIAFDELCALKTMADLYISPHRSEGFGFNIIESILLGVPVLCSAFGGILDLLAMNDPPLIPVSLREIGKDLGPYRAEAIWAEPNLDLLEASFLKFFATNRTSRKFFALRNRLKAELSPANVGAKLVQALTQYCALGAESGPNPLEAFRHLANKPIRETYVLRSVAKDARRSLDTPGVERITEIMAGAFRPTFSIITPTYNTEPHWLEEIFDDLLQQTDPSWEWCIADDGSDRADTLAKLRSLRRRDSRIKLQIGRRNGGISVATNAAVAIAQGRYLVLVDHDDRVEPNLLQTYGARLDQATFEGVLYCDEDKLSMTGELCDSYLKPDWSPEHLLSCMYVLHCLCIRKSTFLALGGYRSEFDGAQDHDFVLRVVAAGYQVRHVDQVLYHWRMAPASMAGSTSAKNPAIENGRKAVAAYVRAVGMKATVTHGLAPGTYRVRPALPATSVDINILTGCTALGRASADGAGPATFVEQFVRSILAHAPSIAFRIRIIVDAPKLAFALPLADLDARISVVPFARNSASFNFSEMANFAVTSSETDRVVLLNDDMLAIDDTWLTALLEPLEFSGIGVVGGRLLYGDDRLQHCGIILGVHGAAAHVFEGENLTFVGYNSFNRVMRNYSAVTGAMMAFRRSAFSRVGGFDTIFPVDFNDVDFCLKLTQSGLRNVYTPFATLRHFESRSARRFATDALDRARFLRRWYGIIARDPYYNLGLPRDNAMCDVVPQWVGRKLPPVEQAGLD</sequence>
<dbReference type="SUPFAM" id="SSF53448">
    <property type="entry name" value="Nucleotide-diphospho-sugar transferases"/>
    <property type="match status" value="2"/>
</dbReference>
<dbReference type="EMBL" id="JAESVA010000013">
    <property type="protein sequence ID" value="MCB8883367.1"/>
    <property type="molecule type" value="Genomic_DNA"/>
</dbReference>
<feature type="domain" description="Glycosyltransferase 2-like" evidence="2">
    <location>
        <begin position="847"/>
        <end position="954"/>
    </location>
</feature>
<dbReference type="Pfam" id="PF00534">
    <property type="entry name" value="Glycos_transf_1"/>
    <property type="match status" value="1"/>
</dbReference>
<dbReference type="PANTHER" id="PTHR43179:SF7">
    <property type="entry name" value="RHAMNOSYLTRANSFERASE WBBL"/>
    <property type="match status" value="1"/>
</dbReference>
<dbReference type="InterPro" id="IPR001296">
    <property type="entry name" value="Glyco_trans_1"/>
</dbReference>